<dbReference type="EMBL" id="CP144754">
    <property type="protein sequence ID" value="WVZ96658.1"/>
    <property type="molecule type" value="Genomic_DNA"/>
</dbReference>
<dbReference type="AlphaFoldDB" id="A0AAQ3XF17"/>
<reference evidence="1 2" key="1">
    <citation type="submission" date="2024-02" db="EMBL/GenBank/DDBJ databases">
        <title>High-quality chromosome-scale genome assembly of Pensacola bahiagrass (Paspalum notatum Flugge var. saurae).</title>
        <authorList>
            <person name="Vega J.M."/>
            <person name="Podio M."/>
            <person name="Orjuela J."/>
            <person name="Siena L.A."/>
            <person name="Pessino S.C."/>
            <person name="Combes M.C."/>
            <person name="Mariac C."/>
            <person name="Albertini E."/>
            <person name="Pupilli F."/>
            <person name="Ortiz J.P.A."/>
            <person name="Leblanc O."/>
        </authorList>
    </citation>
    <scope>NUCLEOTIDE SEQUENCE [LARGE SCALE GENOMIC DNA]</scope>
    <source>
        <strain evidence="1">R1</strain>
        <tissue evidence="1">Leaf</tissue>
    </source>
</reference>
<gene>
    <name evidence="1" type="ORF">U9M48_042268</name>
</gene>
<evidence type="ECO:0000313" key="1">
    <source>
        <dbReference type="EMBL" id="WVZ96658.1"/>
    </source>
</evidence>
<name>A0AAQ3XF17_PASNO</name>
<proteinExistence type="predicted"/>
<accession>A0AAQ3XF17</accession>
<keyword evidence="2" id="KW-1185">Reference proteome</keyword>
<sequence length="135" mass="14752">MPFSVLPWWLGCPDRNAATSLSAIARSLPPSPPSAVVPGFVRGTVSPSTPLPHRLLLHPLWFQGSTDLWPDGIALFHFSISGGSRLQVTRVSEIRTQPLSDWKSAKQFTDSPLVIEEYSIIINLFTSVSPSILGM</sequence>
<organism evidence="1 2">
    <name type="scientific">Paspalum notatum var. saurae</name>
    <dbReference type="NCBI Taxonomy" id="547442"/>
    <lineage>
        <taxon>Eukaryota</taxon>
        <taxon>Viridiplantae</taxon>
        <taxon>Streptophyta</taxon>
        <taxon>Embryophyta</taxon>
        <taxon>Tracheophyta</taxon>
        <taxon>Spermatophyta</taxon>
        <taxon>Magnoliopsida</taxon>
        <taxon>Liliopsida</taxon>
        <taxon>Poales</taxon>
        <taxon>Poaceae</taxon>
        <taxon>PACMAD clade</taxon>
        <taxon>Panicoideae</taxon>
        <taxon>Andropogonodae</taxon>
        <taxon>Paspaleae</taxon>
        <taxon>Paspalinae</taxon>
        <taxon>Paspalum</taxon>
    </lineage>
</organism>
<evidence type="ECO:0000313" key="2">
    <source>
        <dbReference type="Proteomes" id="UP001341281"/>
    </source>
</evidence>
<protein>
    <submittedName>
        <fullName evidence="1">Uncharacterized protein</fullName>
    </submittedName>
</protein>
<dbReference type="Proteomes" id="UP001341281">
    <property type="component" value="Chromosome 10"/>
</dbReference>